<feature type="region of interest" description="Disordered" evidence="2">
    <location>
        <begin position="1"/>
        <end position="21"/>
    </location>
</feature>
<feature type="compositionally biased region" description="Polar residues" evidence="2">
    <location>
        <begin position="179"/>
        <end position="197"/>
    </location>
</feature>
<proteinExistence type="predicted"/>
<comment type="caution">
    <text evidence="3">The sequence shown here is derived from an EMBL/GenBank/DDBJ whole genome shotgun (WGS) entry which is preliminary data.</text>
</comment>
<dbReference type="AlphaFoldDB" id="A0A8T0FJ09"/>
<evidence type="ECO:0000313" key="3">
    <source>
        <dbReference type="EMBL" id="KAF8790198.1"/>
    </source>
</evidence>
<dbReference type="EMBL" id="JABXBU010000011">
    <property type="protein sequence ID" value="KAF8790198.1"/>
    <property type="molecule type" value="Genomic_DNA"/>
</dbReference>
<protein>
    <submittedName>
        <fullName evidence="3">Regulation of nuclear pre-mRNA like protein</fullName>
    </submittedName>
</protein>
<evidence type="ECO:0000256" key="1">
    <source>
        <dbReference type="SAM" id="Coils"/>
    </source>
</evidence>
<feature type="coiled-coil region" evidence="1">
    <location>
        <begin position="86"/>
        <end position="113"/>
    </location>
</feature>
<dbReference type="Proteomes" id="UP000807504">
    <property type="component" value="Unassembled WGS sequence"/>
</dbReference>
<feature type="region of interest" description="Disordered" evidence="2">
    <location>
        <begin position="179"/>
        <end position="210"/>
    </location>
</feature>
<feature type="region of interest" description="Disordered" evidence="2">
    <location>
        <begin position="370"/>
        <end position="415"/>
    </location>
</feature>
<reference evidence="3" key="2">
    <citation type="submission" date="2020-06" db="EMBL/GenBank/DDBJ databases">
        <authorList>
            <person name="Sheffer M."/>
        </authorList>
    </citation>
    <scope>NUCLEOTIDE SEQUENCE</scope>
</reference>
<evidence type="ECO:0000313" key="4">
    <source>
        <dbReference type="Proteomes" id="UP000807504"/>
    </source>
</evidence>
<gene>
    <name evidence="3" type="ORF">HNY73_005259</name>
</gene>
<feature type="compositionally biased region" description="Basic and acidic residues" evidence="2">
    <location>
        <begin position="396"/>
        <end position="406"/>
    </location>
</feature>
<accession>A0A8T0FJ09</accession>
<evidence type="ECO:0000256" key="2">
    <source>
        <dbReference type="SAM" id="MobiDB-lite"/>
    </source>
</evidence>
<name>A0A8T0FJ09_ARGBR</name>
<reference evidence="3" key="1">
    <citation type="journal article" date="2020" name="bioRxiv">
        <title>Chromosome-level reference genome of the European wasp spider Argiope bruennichi: a resource for studies on range expansion and evolutionary adaptation.</title>
        <authorList>
            <person name="Sheffer M.M."/>
            <person name="Hoppe A."/>
            <person name="Krehenwinkel H."/>
            <person name="Uhl G."/>
            <person name="Kuss A.W."/>
            <person name="Jensen L."/>
            <person name="Jensen C."/>
            <person name="Gillespie R.G."/>
            <person name="Hoff K.J."/>
            <person name="Prost S."/>
        </authorList>
    </citation>
    <scope>NUCLEOTIDE SEQUENCE</scope>
</reference>
<keyword evidence="1" id="KW-0175">Coiled coil</keyword>
<keyword evidence="4" id="KW-1185">Reference proteome</keyword>
<sequence>MLPVNSSEVTSSPSAQGGEVSEMDIITNYKSQNLFDSLKKLKAVEAESKGKEEILNLADEPKLPELNNLTEQDKYLEMLKKIDSYQSRLEERLKAADNELKARKNVVKDLEDSCVFYNAQYKDVKKVANAYMAYGRRLKNVESKLSEKMLLFSSQGENSSTCFSERNSCASPVIGTSSFHHDNTSMSGTSSKPSPGSVNEKGQDGLLSSDNLKSHSFSWSKISRNSLSDSAKRCENELEETLENRLGQSPKPKFSKLAEIFAETKSDSEKQMSPELALTRTSDLKFLSCPNIQNENIADLQITADQQNEVPKNTGLSSAETSSNQDTNILDCLNEKEITENDNEIEFLLEESYDTKKAKSNMDVKRIELPLQSKGRNICTNASEKKHSDSNQPSNIREEEENKSSEDMTEGEMLN</sequence>
<feature type="compositionally biased region" description="Polar residues" evidence="2">
    <location>
        <begin position="1"/>
        <end position="15"/>
    </location>
</feature>
<organism evidence="3 4">
    <name type="scientific">Argiope bruennichi</name>
    <name type="common">Wasp spider</name>
    <name type="synonym">Aranea bruennichi</name>
    <dbReference type="NCBI Taxonomy" id="94029"/>
    <lineage>
        <taxon>Eukaryota</taxon>
        <taxon>Metazoa</taxon>
        <taxon>Ecdysozoa</taxon>
        <taxon>Arthropoda</taxon>
        <taxon>Chelicerata</taxon>
        <taxon>Arachnida</taxon>
        <taxon>Araneae</taxon>
        <taxon>Araneomorphae</taxon>
        <taxon>Entelegynae</taxon>
        <taxon>Araneoidea</taxon>
        <taxon>Araneidae</taxon>
        <taxon>Argiope</taxon>
    </lineage>
</organism>